<proteinExistence type="predicted"/>
<dbReference type="PROSITE" id="PS51819">
    <property type="entry name" value="VOC"/>
    <property type="match status" value="1"/>
</dbReference>
<dbReference type="PANTHER" id="PTHR34109">
    <property type="entry name" value="BNAUNNG04460D PROTEIN-RELATED"/>
    <property type="match status" value="1"/>
</dbReference>
<sequence length="153" mass="16969">MSQPDRHPPISVAVYYRDPNAALEWLERAFGFARGVVVRTPDGQVTHAELTHRGGVVMIGGHWADFVASPQEIGGRNTQSVHVQLADGLDAHCEHARQAGAEILQEPADQFYGDRTYRARDPEQHVWTFGQHVRDVTPEQAAAETGLTFEGWS</sequence>
<evidence type="ECO:0000259" key="1">
    <source>
        <dbReference type="PROSITE" id="PS51819"/>
    </source>
</evidence>
<accession>A0A0J5W1N8</accession>
<dbReference type="Pfam" id="PF00903">
    <property type="entry name" value="Glyoxalase"/>
    <property type="match status" value="1"/>
</dbReference>
<dbReference type="Gene3D" id="3.30.720.120">
    <property type="match status" value="1"/>
</dbReference>
<dbReference type="Gene3D" id="3.30.720.110">
    <property type="match status" value="1"/>
</dbReference>
<dbReference type="PANTHER" id="PTHR34109:SF1">
    <property type="entry name" value="VOC DOMAIN-CONTAINING PROTEIN"/>
    <property type="match status" value="1"/>
</dbReference>
<dbReference type="InterPro" id="IPR004360">
    <property type="entry name" value="Glyas_Fos-R_dOase_dom"/>
</dbReference>
<dbReference type="InterPro" id="IPR037523">
    <property type="entry name" value="VOC_core"/>
</dbReference>
<dbReference type="PATRIC" id="fig|292.27.peg.226"/>
<dbReference type="SUPFAM" id="SSF54593">
    <property type="entry name" value="Glyoxalase/Bleomycin resistance protein/Dihydroxybiphenyl dioxygenase"/>
    <property type="match status" value="1"/>
</dbReference>
<evidence type="ECO:0000313" key="3">
    <source>
        <dbReference type="Proteomes" id="UP000036338"/>
    </source>
</evidence>
<protein>
    <submittedName>
        <fullName evidence="2">Glyoxalase</fullName>
    </submittedName>
</protein>
<dbReference type="Proteomes" id="UP000036338">
    <property type="component" value="Unassembled WGS sequence"/>
</dbReference>
<comment type="caution">
    <text evidence="2">The sequence shown here is derived from an EMBL/GenBank/DDBJ whole genome shotgun (WGS) entry which is preliminary data.</text>
</comment>
<gene>
    <name evidence="2" type="ORF">VL15_37625</name>
</gene>
<reference evidence="2 3" key="1">
    <citation type="submission" date="2015-05" db="EMBL/GenBank/DDBJ databases">
        <title>Draft genome of Burkholderia cepacia LK29.</title>
        <authorList>
            <person name="Chan X.Y."/>
        </authorList>
    </citation>
    <scope>NUCLEOTIDE SEQUENCE [LARGE SCALE GENOMIC DNA]</scope>
    <source>
        <strain evidence="2 3">LK29</strain>
    </source>
</reference>
<organism evidence="2 3">
    <name type="scientific">Burkholderia cepacia</name>
    <name type="common">Pseudomonas cepacia</name>
    <dbReference type="NCBI Taxonomy" id="292"/>
    <lineage>
        <taxon>Bacteria</taxon>
        <taxon>Pseudomonadati</taxon>
        <taxon>Pseudomonadota</taxon>
        <taxon>Betaproteobacteria</taxon>
        <taxon>Burkholderiales</taxon>
        <taxon>Burkholderiaceae</taxon>
        <taxon>Burkholderia</taxon>
        <taxon>Burkholderia cepacia complex</taxon>
    </lineage>
</organism>
<evidence type="ECO:0000313" key="2">
    <source>
        <dbReference type="EMBL" id="KML43069.1"/>
    </source>
</evidence>
<feature type="domain" description="VOC" evidence="1">
    <location>
        <begin position="8"/>
        <end position="132"/>
    </location>
</feature>
<name>A0A0J5W1N8_BURCE</name>
<dbReference type="AlphaFoldDB" id="A0A0J5W1N8"/>
<dbReference type="InterPro" id="IPR029068">
    <property type="entry name" value="Glyas_Bleomycin-R_OHBP_Dase"/>
</dbReference>
<dbReference type="RefSeq" id="WP_048251976.1">
    <property type="nucleotide sequence ID" value="NZ_LDWR01000100.1"/>
</dbReference>
<dbReference type="EMBL" id="LDWR01000100">
    <property type="protein sequence ID" value="KML43069.1"/>
    <property type="molecule type" value="Genomic_DNA"/>
</dbReference>